<name>A0ABU4W9Q7_9FUSO</name>
<evidence type="ECO:0000313" key="1">
    <source>
        <dbReference type="EMBL" id="MDX8336266.1"/>
    </source>
</evidence>
<evidence type="ECO:0008006" key="3">
    <source>
        <dbReference type="Google" id="ProtNLM"/>
    </source>
</evidence>
<organism evidence="1 2">
    <name type="scientific">Candidatus Cetobacterium colombiensis</name>
    <dbReference type="NCBI Taxonomy" id="3073100"/>
    <lineage>
        <taxon>Bacteria</taxon>
        <taxon>Fusobacteriati</taxon>
        <taxon>Fusobacteriota</taxon>
        <taxon>Fusobacteriia</taxon>
        <taxon>Fusobacteriales</taxon>
        <taxon>Fusobacteriaceae</taxon>
        <taxon>Cetobacterium</taxon>
    </lineage>
</organism>
<sequence length="1417" mass="160150">MIKYNLPKIVELILKVAVGPTISSQEIKFPKFGEIDITDVVLSDKNKVIVKAPKVIITYSKESLKNFRLKEIDVKKPWVHIVREGDKVNIVDAFSSGGGGKAGTGVPIDIIKVEDNGHLVFTDKSYSREINQELDDVTGYVSFNKETGIDLNFKGNKDEEFYEYAFNNLKEDLDMDIILKNVQINPELIQYGYDDSEISGASGIFDMNLNIATSGLTGKAELKDGTVIYDGLSTEVKDVNGKINFDKNKIVVNFTYNLENNPGTFDVFYSEKSGVKVEFKFRNLPYTVAKNYKLLGDLNLPLNSLEFKKVDVSLFYNKEDGFKAEVLYNAYPFKSSGVKINDLNGKVEFRDGVLTLTGKDLNILVPGLQYKRDLTYKIDLNLTGKDLKFDVASNFINLNGEYLKDEEKLNLYQDSKLVMTYNLKNQELELLDLAGDNLLNDYRFVLKAQEKNNIINFQEISMYNKDQKKVLDITGSLDKQKFKYNFKIQSNNLQEENLFTDLNLDTTLNFIGEIAGEQDKFILRGIVRNLKLENKDILIDTYANISIVNDKGLEANIQGELRKGKYKQFEIQGVKIDSTYSDGKLVISDIRNALFKLTGEIDIFKEYIDLDYYITGLKSTEFEKTSVVLSLNNVLGNINGEFRNLQANALIKEAYLEMPNKELISLKGEINYKDSNITTQKFKVNQSLATINYNLKEKNGNFIFNILEENLPKYYNFKALKYRLLSRVTGSIIDGDIEAEAGINIDRVYLNGDVLPNIISKIVYRKNSEENNLSIDELDIFNLEGKKVLFSSGTVDLIEKDINFKIPNQKLYLKDFQGIINVKNMSGNIEIESELKGELDNPSYNLNLLNGEYEIKGFKFDKMSLSLVGNKEKIKIEEVLAYYEKNKIKGTGEFSIDSQEYIFNIFSKNIDLNFLNGILSKDNVKDITGTANIDVQLSSNLSDNRGYIDFINLNASLPKVLLELNNLNMIFKIDNEKLTIDSLKGKLNGGEINGKGYLKLPSIEEMKADDEFYKNLDYAFNLTLKNMIYQLKDYFRIDLSTDLIYSENKVSGNITINNGEITGILKEDKGLILTILNFIIDKTVAIIGESKKLGKEFEIKGALSETPKFNVGVMIRDGININIPDVSTFAQDVKGLLLGRFNIVGKDEQIGVVGELEIQKGSFVLGSEDFTVTRALLLADKKNGLISDFNPNLIFDVSSLTANGNVEISLQGELNSLRLNIVTNQGSESSSLKNLFDSNGDGNDKNVVALLFKTLIDSQISSTLLRPISRTIQNIFHISKFRIVSDIFNQEVLANSDDPKVQDPNVFGFGAYLEAENPIYKDKYFWILKLGIIDGSKYDIGGSDSESQSNETSSSVNQLDFKVERRYKSGWSYGVGASKLNDANMIDEKKKGKLNYYVDFKFERKYNSIKDIFSNKK</sequence>
<evidence type="ECO:0000313" key="2">
    <source>
        <dbReference type="Proteomes" id="UP001279681"/>
    </source>
</evidence>
<keyword evidence="2" id="KW-1185">Reference proteome</keyword>
<reference evidence="2" key="1">
    <citation type="submission" date="2023-07" db="EMBL/GenBank/DDBJ databases">
        <authorList>
            <person name="Colorado M.A."/>
            <person name="Villamil L.M."/>
            <person name="Melo J.F."/>
            <person name="Rodriguez J.A."/>
            <person name="Ruiz R.Y."/>
        </authorList>
    </citation>
    <scope>NUCLEOTIDE SEQUENCE [LARGE SCALE GENOMIC DNA]</scope>
    <source>
        <strain evidence="2">C33</strain>
    </source>
</reference>
<comment type="caution">
    <text evidence="1">The sequence shown here is derived from an EMBL/GenBank/DDBJ whole genome shotgun (WGS) entry which is preliminary data.</text>
</comment>
<protein>
    <recommendedName>
        <fullName evidence="3">Translocation/assembly module TamB</fullName>
    </recommendedName>
</protein>
<proteinExistence type="predicted"/>
<dbReference type="EMBL" id="JAVIKH010000008">
    <property type="protein sequence ID" value="MDX8336266.1"/>
    <property type="molecule type" value="Genomic_DNA"/>
</dbReference>
<gene>
    <name evidence="1" type="ORF">RFV38_07130</name>
</gene>
<dbReference type="Proteomes" id="UP001279681">
    <property type="component" value="Unassembled WGS sequence"/>
</dbReference>
<dbReference type="RefSeq" id="WP_320313671.1">
    <property type="nucleotide sequence ID" value="NZ_JAVIKH010000008.1"/>
</dbReference>
<accession>A0ABU4W9Q7</accession>